<name>W2S6W0_CYPE1</name>
<dbReference type="InParanoid" id="W2S6W0"/>
<accession>W2S6W0</accession>
<dbReference type="GeneID" id="19977879"/>
<reference evidence="1 2" key="1">
    <citation type="submission" date="2013-03" db="EMBL/GenBank/DDBJ databases">
        <title>The Genome Sequence of Phialophora europaea CBS 101466.</title>
        <authorList>
            <consortium name="The Broad Institute Genomics Platform"/>
            <person name="Cuomo C."/>
            <person name="de Hoog S."/>
            <person name="Gorbushina A."/>
            <person name="Walker B."/>
            <person name="Young S.K."/>
            <person name="Zeng Q."/>
            <person name="Gargeya S."/>
            <person name="Fitzgerald M."/>
            <person name="Haas B."/>
            <person name="Abouelleil A."/>
            <person name="Allen A.W."/>
            <person name="Alvarado L."/>
            <person name="Arachchi H.M."/>
            <person name="Berlin A.M."/>
            <person name="Chapman S.B."/>
            <person name="Gainer-Dewar J."/>
            <person name="Goldberg J."/>
            <person name="Griggs A."/>
            <person name="Gujja S."/>
            <person name="Hansen M."/>
            <person name="Howarth C."/>
            <person name="Imamovic A."/>
            <person name="Ireland A."/>
            <person name="Larimer J."/>
            <person name="McCowan C."/>
            <person name="Murphy C."/>
            <person name="Pearson M."/>
            <person name="Poon T.W."/>
            <person name="Priest M."/>
            <person name="Roberts A."/>
            <person name="Saif S."/>
            <person name="Shea T."/>
            <person name="Sisk P."/>
            <person name="Sykes S."/>
            <person name="Wortman J."/>
            <person name="Nusbaum C."/>
            <person name="Birren B."/>
        </authorList>
    </citation>
    <scope>NUCLEOTIDE SEQUENCE [LARGE SCALE GENOMIC DNA]</scope>
    <source>
        <strain evidence="1 2">CBS 101466</strain>
    </source>
</reference>
<dbReference type="STRING" id="1220924.W2S6W0"/>
<dbReference type="EMBL" id="KB822715">
    <property type="protein sequence ID" value="ETN44360.1"/>
    <property type="molecule type" value="Genomic_DNA"/>
</dbReference>
<evidence type="ECO:0000313" key="1">
    <source>
        <dbReference type="EMBL" id="ETN44360.1"/>
    </source>
</evidence>
<gene>
    <name evidence="1" type="ORF">HMPREF1541_10540</name>
</gene>
<dbReference type="VEuPathDB" id="FungiDB:HMPREF1541_10540"/>
<dbReference type="OrthoDB" id="195446at2759"/>
<dbReference type="RefSeq" id="XP_008713433.1">
    <property type="nucleotide sequence ID" value="XM_008715211.1"/>
</dbReference>
<protein>
    <submittedName>
        <fullName evidence="1">Uncharacterized protein</fullName>
    </submittedName>
</protein>
<evidence type="ECO:0000313" key="2">
    <source>
        <dbReference type="Proteomes" id="UP000030752"/>
    </source>
</evidence>
<dbReference type="eggNOG" id="ENOG502SCBF">
    <property type="taxonomic scope" value="Eukaryota"/>
</dbReference>
<dbReference type="AlphaFoldDB" id="W2S6W0"/>
<proteinExistence type="predicted"/>
<organism evidence="1 2">
    <name type="scientific">Cyphellophora europaea (strain CBS 101466)</name>
    <name type="common">Phialophora europaea</name>
    <dbReference type="NCBI Taxonomy" id="1220924"/>
    <lineage>
        <taxon>Eukaryota</taxon>
        <taxon>Fungi</taxon>
        <taxon>Dikarya</taxon>
        <taxon>Ascomycota</taxon>
        <taxon>Pezizomycotina</taxon>
        <taxon>Eurotiomycetes</taxon>
        <taxon>Chaetothyriomycetidae</taxon>
        <taxon>Chaetothyriales</taxon>
        <taxon>Cyphellophoraceae</taxon>
        <taxon>Cyphellophora</taxon>
    </lineage>
</organism>
<sequence length="215" mass="24249">MLRKFSIHAIWPKKKTQVDRLSVSSSGADAFQVALLLRDLPLPPDVIPNIIDLAGFRAHAAAVANDCSQVVSERNSGIVHAVTPIPSHIHRPSIRSVIFTVTSHDQGWSWDKANHGTYQNSSTWFEAGLLLPQTSVPTLQNCRRIITNVHASKEDKMHRVEWFHDDPDPYIQLIFRRLREGEAIGINVCAMFRGWQNLVQQSSIAFTFQPVRKVP</sequence>
<dbReference type="Proteomes" id="UP000030752">
    <property type="component" value="Unassembled WGS sequence"/>
</dbReference>
<dbReference type="HOGENOM" id="CLU_041809_3_0_1"/>
<keyword evidence="2" id="KW-1185">Reference proteome</keyword>